<dbReference type="Pfam" id="PF09274">
    <property type="entry name" value="ParG"/>
    <property type="match status" value="1"/>
</dbReference>
<dbReference type="EMBL" id="CP000553">
    <property type="protein sequence ID" value="ABM76173.1"/>
    <property type="molecule type" value="Genomic_DNA"/>
</dbReference>
<dbReference type="SUPFAM" id="SSF47598">
    <property type="entry name" value="Ribbon-helix-helix"/>
    <property type="match status" value="1"/>
</dbReference>
<dbReference type="KEGG" id="pme:NATL1_16161"/>
<protein>
    <submittedName>
        <fullName evidence="1">Uncharacterized protein</fullName>
    </submittedName>
</protein>
<evidence type="ECO:0000313" key="2">
    <source>
        <dbReference type="Proteomes" id="UP000002592"/>
    </source>
</evidence>
<dbReference type="RefSeq" id="WP_011824182.1">
    <property type="nucleotide sequence ID" value="NC_008819.1"/>
</dbReference>
<name>A2C3W3_PROM1</name>
<dbReference type="AlphaFoldDB" id="A2C3W3"/>
<gene>
    <name evidence="1" type="ordered locus">NATL1_16161</name>
</gene>
<dbReference type="Gene3D" id="1.10.1220.10">
    <property type="entry name" value="Met repressor-like"/>
    <property type="match status" value="1"/>
</dbReference>
<accession>A2C3W3</accession>
<dbReference type="HOGENOM" id="CLU_3030857_0_0_3"/>
<dbReference type="Proteomes" id="UP000002592">
    <property type="component" value="Chromosome"/>
</dbReference>
<sequence length="59" mass="7129">MKRVTFELSEELHLRLKLLCYTEGLSQGEILRECVKKYTDEHEAHLIEIIDKRKKREDN</sequence>
<evidence type="ECO:0000313" key="1">
    <source>
        <dbReference type="EMBL" id="ABM76173.1"/>
    </source>
</evidence>
<dbReference type="GO" id="GO:0006355">
    <property type="term" value="P:regulation of DNA-templated transcription"/>
    <property type="evidence" value="ECO:0007669"/>
    <property type="project" value="InterPro"/>
</dbReference>
<organism evidence="1 2">
    <name type="scientific">Prochlorococcus marinus (strain NATL1A)</name>
    <dbReference type="NCBI Taxonomy" id="167555"/>
    <lineage>
        <taxon>Bacteria</taxon>
        <taxon>Bacillati</taxon>
        <taxon>Cyanobacteriota</taxon>
        <taxon>Cyanophyceae</taxon>
        <taxon>Synechococcales</taxon>
        <taxon>Prochlorococcaceae</taxon>
        <taxon>Prochlorococcus</taxon>
    </lineage>
</organism>
<dbReference type="InterPro" id="IPR015354">
    <property type="entry name" value="DNA_partition_ParG"/>
</dbReference>
<dbReference type="InterPro" id="IPR010985">
    <property type="entry name" value="Ribbon_hlx_hlx"/>
</dbReference>
<dbReference type="InterPro" id="IPR013321">
    <property type="entry name" value="Arc_rbn_hlx_hlx"/>
</dbReference>
<reference evidence="2" key="1">
    <citation type="journal article" date="2007" name="PLoS Genet.">
        <title>Patterns and implications of gene gain and loss in the evolution of Prochlorococcus.</title>
        <authorList>
            <person name="Kettler G.C."/>
            <person name="Martiny A.C."/>
            <person name="Huang K."/>
            <person name="Zucker J."/>
            <person name="Coleman M.L."/>
            <person name="Rodrigue S."/>
            <person name="Chen F."/>
            <person name="Lapidus A."/>
            <person name="Ferriera S."/>
            <person name="Johnson J."/>
            <person name="Steglich C."/>
            <person name="Church G.M."/>
            <person name="Richardson P."/>
            <person name="Chisholm S.W."/>
        </authorList>
    </citation>
    <scope>NUCLEOTIDE SEQUENCE [LARGE SCALE GENOMIC DNA]</scope>
    <source>
        <strain evidence="2">NATL1A</strain>
    </source>
</reference>
<proteinExistence type="predicted"/>